<dbReference type="InterPro" id="IPR016705">
    <property type="entry name" value="Ycf48/Hcf136"/>
</dbReference>
<dbReference type="PANTHER" id="PTHR47199">
    <property type="entry name" value="PHOTOSYSTEM II STABILITY/ASSEMBLY FACTOR HCF136, CHLOROPLASTIC"/>
    <property type="match status" value="1"/>
</dbReference>
<dbReference type="InterPro" id="IPR015943">
    <property type="entry name" value="WD40/YVTN_repeat-like_dom_sf"/>
</dbReference>
<evidence type="ECO:0000259" key="6">
    <source>
        <dbReference type="Pfam" id="PF14870"/>
    </source>
</evidence>
<comment type="domain">
    <text evidence="4">A 7-bladed beta-propeller torus, about 55 by 55 Angstroms, with a depth of about 25 Angstroms and a central pore.</text>
</comment>
<reference evidence="7" key="2">
    <citation type="journal article" date="2015" name="Genome Announc.">
        <title>Draft Genome Sequence of Filamentous Marine Cyanobacterium Lyngbya confervoides Strain BDU141951.</title>
        <authorList>
            <person name="Chandrababunaidu M.M."/>
            <person name="Sen D."/>
            <person name="Tripathy S."/>
        </authorList>
    </citation>
    <scope>NUCLEOTIDE SEQUENCE</scope>
    <source>
        <strain evidence="7">BDU141951</strain>
    </source>
</reference>
<dbReference type="HAMAP" id="MF_01348">
    <property type="entry name" value="Ycf48"/>
    <property type="match status" value="1"/>
</dbReference>
<reference evidence="7" key="1">
    <citation type="submission" date="2014-11" db="EMBL/GenBank/DDBJ databases">
        <authorList>
            <person name="Malar M.C."/>
            <person name="Sen D."/>
            <person name="Tripathy S."/>
        </authorList>
    </citation>
    <scope>NUCLEOTIDE SEQUENCE</scope>
    <source>
        <strain evidence="7">BDU141951</strain>
    </source>
</reference>
<evidence type="ECO:0000256" key="1">
    <source>
        <dbReference type="ARBA" id="ARBA00022531"/>
    </source>
</evidence>
<evidence type="ECO:0000256" key="4">
    <source>
        <dbReference type="HAMAP-Rule" id="MF_01348"/>
    </source>
</evidence>
<dbReference type="AlphaFoldDB" id="A0A0C1UQC2"/>
<gene>
    <name evidence="4" type="primary">ycf48</name>
    <name evidence="7" type="ORF">QQ91_012095</name>
</gene>
<dbReference type="PIRSF" id="PIRSF017875">
    <property type="entry name" value="PSII_HCF136"/>
    <property type="match status" value="1"/>
</dbReference>
<comment type="subcellular location">
    <subcellularLocation>
        <location evidence="4">Cellular thylakoid lumen</location>
    </subcellularLocation>
    <text evidence="4">Associated with a PSII precusor complex on the lumenal side of the thylakoid membrane.</text>
</comment>
<evidence type="ECO:0000256" key="3">
    <source>
        <dbReference type="ARBA" id="ARBA00023276"/>
    </source>
</evidence>
<dbReference type="PANTHER" id="PTHR47199:SF2">
    <property type="entry name" value="PHOTOSYSTEM II STABILITY_ASSEMBLY FACTOR HCF136, CHLOROPLASTIC"/>
    <property type="match status" value="1"/>
</dbReference>
<organism evidence="7">
    <name type="scientific">Lyngbya confervoides BDU141951</name>
    <dbReference type="NCBI Taxonomy" id="1574623"/>
    <lineage>
        <taxon>Bacteria</taxon>
        <taxon>Bacillati</taxon>
        <taxon>Cyanobacteriota</taxon>
        <taxon>Cyanophyceae</taxon>
        <taxon>Oscillatoriophycideae</taxon>
        <taxon>Oscillatoriales</taxon>
        <taxon>Microcoleaceae</taxon>
        <taxon>Lyngbya</taxon>
    </lineage>
</organism>
<comment type="similarity">
    <text evidence="4 5">Belongs to the Ycf48 family.</text>
</comment>
<keyword evidence="1 4" id="KW-0602">Photosynthesis</keyword>
<evidence type="ECO:0000313" key="7">
    <source>
        <dbReference type="EMBL" id="NEV67857.1"/>
    </source>
</evidence>
<evidence type="ECO:0000256" key="5">
    <source>
        <dbReference type="PIRNR" id="PIRNR017875"/>
    </source>
</evidence>
<comment type="caution">
    <text evidence="7">The sequence shown here is derived from an EMBL/GenBank/DDBJ whole genome shotgun (WGS) entry which is preliminary data.</text>
</comment>
<dbReference type="Gene3D" id="2.130.10.10">
    <property type="entry name" value="YVTN repeat-like/Quinoprotein amine dehydrogenase"/>
    <property type="match status" value="1"/>
</dbReference>
<dbReference type="EMBL" id="JTHE02000003">
    <property type="protein sequence ID" value="NEV67857.1"/>
    <property type="molecule type" value="Genomic_DNA"/>
</dbReference>
<dbReference type="InterPro" id="IPR028203">
    <property type="entry name" value="PSII_CF48-like_dom"/>
</dbReference>
<feature type="domain" description="Photosynthesis system II assembly factor Ycf48/Hcf136-like" evidence="6">
    <location>
        <begin position="32"/>
        <end position="329"/>
    </location>
</feature>
<dbReference type="GO" id="GO:0015979">
    <property type="term" value="P:photosynthesis"/>
    <property type="evidence" value="ECO:0007669"/>
    <property type="project" value="UniProtKB-KW"/>
</dbReference>
<dbReference type="GO" id="GO:0009523">
    <property type="term" value="C:photosystem II"/>
    <property type="evidence" value="ECO:0007669"/>
    <property type="project" value="UniProtKB-KW"/>
</dbReference>
<dbReference type="NCBIfam" id="NF010237">
    <property type="entry name" value="PRK13684.1"/>
    <property type="match status" value="1"/>
</dbReference>
<dbReference type="Pfam" id="PF14870">
    <property type="entry name" value="PSII_BNR"/>
    <property type="match status" value="1"/>
</dbReference>
<keyword evidence="2 4" id="KW-0732">Signal</keyword>
<comment type="function">
    <text evidence="4">A factor required for optimal assembly of photosystem II (PSII), acting in the early stages of PSII assembly. Also plays a role in replacement of photodamaged D1 (psbA). Assists YidC in synthesis of chlorophyll-binding proteins.</text>
</comment>
<reference evidence="7" key="3">
    <citation type="submission" date="2020-02" db="EMBL/GenBank/DDBJ databases">
        <authorList>
            <person name="Sarangi A.N."/>
            <person name="Ghosh S."/>
            <person name="Mukherjee M."/>
            <person name="Tripathy S."/>
        </authorList>
    </citation>
    <scope>NUCLEOTIDE SEQUENCE</scope>
    <source>
        <strain evidence="7">BDU141951</strain>
    </source>
</reference>
<proteinExistence type="inferred from homology"/>
<protein>
    <recommendedName>
        <fullName evidence="4 5">Photosystem II assembly protein Ycf48</fullName>
    </recommendedName>
</protein>
<evidence type="ECO:0000256" key="2">
    <source>
        <dbReference type="ARBA" id="ARBA00022729"/>
    </source>
</evidence>
<keyword evidence="4" id="KW-0793">Thylakoid</keyword>
<dbReference type="GO" id="GO:0031979">
    <property type="term" value="C:plasma membrane-derived thylakoid lumen"/>
    <property type="evidence" value="ECO:0007669"/>
    <property type="project" value="UniProtKB-SubCell"/>
</dbReference>
<sequence length="335" mass="36823">MGGLLVHLRKFGAIVAIAFLCFGCSNAFLPDLENNPWEVVHLDTEATFSDIAFTDDADHGWLVGSRSTLMETRDGGKTWAQRSLDLGDKGFTFTSVSFVGNEGWVAGQPQILLHTTNGGDTWERVPLSDKLPGKPFLITALADKEAELATDVGAIYRTRDGGQNWKGLVLGAVGVVRNMSRSPDGSYAAVSSRGNFYSLWSPGDLEWRPFNRESSRRLQNIGFDQDGGLWLLERGGQIQFSLTGEEEDWQEPITPELATSWGFLDAAFRTSEELWVSGGSGTLYFSPDDGLTWFKDADVDQVPSNLYRIIFNTPDQGFILGQNGYLLRYAGAQAA</sequence>
<name>A0A0C1UQC2_9CYAN</name>
<dbReference type="SUPFAM" id="SSF110296">
    <property type="entry name" value="Oligoxyloglucan reducing end-specific cellobiohydrolase"/>
    <property type="match status" value="1"/>
</dbReference>
<accession>A0A0C1UQC2</accession>
<keyword evidence="3 4" id="KW-0604">Photosystem II</keyword>